<protein>
    <submittedName>
        <fullName evidence="1">Uncharacterized protein</fullName>
    </submittedName>
</protein>
<accession>A0A7C3AMN9</accession>
<gene>
    <name evidence="1" type="ORF">ENP13_08355</name>
</gene>
<proteinExistence type="predicted"/>
<dbReference type="EMBL" id="DSID01000633">
    <property type="protein sequence ID" value="HEX71236.1"/>
    <property type="molecule type" value="Genomic_DNA"/>
</dbReference>
<organism evidence="1">
    <name type="scientific">Thermorudis sp</name>
    <dbReference type="NCBI Taxonomy" id="1969470"/>
    <lineage>
        <taxon>Bacteria</taxon>
        <taxon>Pseudomonadati</taxon>
        <taxon>Thermomicrobiota</taxon>
        <taxon>Thermomicrobia</taxon>
        <taxon>Thermomicrobia incertae sedis</taxon>
        <taxon>Thermorudis</taxon>
    </lineage>
</organism>
<name>A0A7C3AMN9_9BACT</name>
<sequence length="152" mass="17081">MVESRLPVPLSRSEVAIDTWLPRLRRWEWARYPAARVLAGMSAELAPDLIRLVRRALRSRSRALRRREASDTLASTELTITEVRIKVLGSAQELMMHKTSIWTAPLRDETSHAPAVRRIGLGLVGLAGALVLLRLASGRRLAQLPLPRRLPE</sequence>
<evidence type="ECO:0000313" key="1">
    <source>
        <dbReference type="EMBL" id="HEX71236.1"/>
    </source>
</evidence>
<reference evidence="1" key="1">
    <citation type="journal article" date="2020" name="mSystems">
        <title>Genome- and Community-Level Interaction Insights into Carbon Utilization and Element Cycling Functions of Hydrothermarchaeota in Hydrothermal Sediment.</title>
        <authorList>
            <person name="Zhou Z."/>
            <person name="Liu Y."/>
            <person name="Xu W."/>
            <person name="Pan J."/>
            <person name="Luo Z.H."/>
            <person name="Li M."/>
        </authorList>
    </citation>
    <scope>NUCLEOTIDE SEQUENCE [LARGE SCALE GENOMIC DNA]</scope>
    <source>
        <strain evidence="1">SpSt-192</strain>
    </source>
</reference>
<comment type="caution">
    <text evidence="1">The sequence shown here is derived from an EMBL/GenBank/DDBJ whole genome shotgun (WGS) entry which is preliminary data.</text>
</comment>
<dbReference type="AlphaFoldDB" id="A0A7C3AMN9"/>